<proteinExistence type="predicted"/>
<dbReference type="InterPro" id="IPR011990">
    <property type="entry name" value="TPR-like_helical_dom_sf"/>
</dbReference>
<name>A0A5C6ATK3_9BACT</name>
<protein>
    <submittedName>
        <fullName evidence="2">Uncharacterized protein</fullName>
    </submittedName>
</protein>
<dbReference type="InterPro" id="IPR019734">
    <property type="entry name" value="TPR_rpt"/>
</dbReference>
<feature type="repeat" description="TPR" evidence="1">
    <location>
        <begin position="257"/>
        <end position="290"/>
    </location>
</feature>
<dbReference type="RefSeq" id="WP_146520689.1">
    <property type="nucleotide sequence ID" value="NZ_CP151726.1"/>
</dbReference>
<dbReference type="InterPro" id="IPR036736">
    <property type="entry name" value="ACP-like_sf"/>
</dbReference>
<dbReference type="Gene3D" id="1.25.40.10">
    <property type="entry name" value="Tetratricopeptide repeat domain"/>
    <property type="match status" value="1"/>
</dbReference>
<accession>A0A5C6ATK3</accession>
<dbReference type="AlphaFoldDB" id="A0A5C6ATK3"/>
<keyword evidence="1" id="KW-0802">TPR repeat</keyword>
<evidence type="ECO:0000256" key="1">
    <source>
        <dbReference type="PROSITE-ProRule" id="PRU00339"/>
    </source>
</evidence>
<sequence>MSLMARICFCIVVSTASLCSAQQIAVKNQIIVIKDEAKLYLDDEVQSKVRRGDIFEVLEVQGNRVKINTSTPKWIDRDDVATAASLRLETQKAIGAEDYLSAIESISNVLRLEKDRTWFDYVTRANIIPKIVLKEKDATIDKLPVAINAMTLVIEDWKEASKLGAPARKYLSDYILANTERGNVRRQLATLHVKPFTVADLCQVVRGTQATGKRDFAKAAGLYSEAAEDYEAIIKLLDENSLYMGASNVRDRYKILTMLYRQAGDCYLVSGELEKADSHYQRSIESSKSDKGITGHMDNAALAAFGLGLIAQKTNDAAAEKKWFARSDDFSKNGSPGLLEELTHWKNPKAKPLPDPALRNDGTRQTLTEQIISVLAEVKGINEERIKPDTVLDELGFKGFEVMRAVSIIGKREGVLIGLDEMKRHTGYDAFDDLPIRGTPNTMTKMFEIAKDEKPEYGR</sequence>
<comment type="caution">
    <text evidence="2">The sequence shown here is derived from an EMBL/GenBank/DDBJ whole genome shotgun (WGS) entry which is preliminary data.</text>
</comment>
<evidence type="ECO:0000313" key="2">
    <source>
        <dbReference type="EMBL" id="TWU02342.1"/>
    </source>
</evidence>
<dbReference type="Proteomes" id="UP000320176">
    <property type="component" value="Unassembled WGS sequence"/>
</dbReference>
<evidence type="ECO:0000313" key="3">
    <source>
        <dbReference type="Proteomes" id="UP000320176"/>
    </source>
</evidence>
<dbReference type="SUPFAM" id="SSF47336">
    <property type="entry name" value="ACP-like"/>
    <property type="match status" value="1"/>
</dbReference>
<keyword evidence="3" id="KW-1185">Reference proteome</keyword>
<dbReference type="EMBL" id="SJPN01000004">
    <property type="protein sequence ID" value="TWU02342.1"/>
    <property type="molecule type" value="Genomic_DNA"/>
</dbReference>
<dbReference type="SUPFAM" id="SSF48452">
    <property type="entry name" value="TPR-like"/>
    <property type="match status" value="1"/>
</dbReference>
<gene>
    <name evidence="2" type="ORF">Pla52n_33920</name>
</gene>
<dbReference type="PROSITE" id="PS50005">
    <property type="entry name" value="TPR"/>
    <property type="match status" value="1"/>
</dbReference>
<reference evidence="2 3" key="1">
    <citation type="submission" date="2019-02" db="EMBL/GenBank/DDBJ databases">
        <title>Deep-cultivation of Planctomycetes and their phenomic and genomic characterization uncovers novel biology.</title>
        <authorList>
            <person name="Wiegand S."/>
            <person name="Jogler M."/>
            <person name="Boedeker C."/>
            <person name="Pinto D."/>
            <person name="Vollmers J."/>
            <person name="Rivas-Marin E."/>
            <person name="Kohn T."/>
            <person name="Peeters S.H."/>
            <person name="Heuer A."/>
            <person name="Rast P."/>
            <person name="Oberbeckmann S."/>
            <person name="Bunk B."/>
            <person name="Jeske O."/>
            <person name="Meyerdierks A."/>
            <person name="Storesund J.E."/>
            <person name="Kallscheuer N."/>
            <person name="Luecker S."/>
            <person name="Lage O.M."/>
            <person name="Pohl T."/>
            <person name="Merkel B.J."/>
            <person name="Hornburger P."/>
            <person name="Mueller R.-W."/>
            <person name="Bruemmer F."/>
            <person name="Labrenz M."/>
            <person name="Spormann A.M."/>
            <person name="Op Den Camp H."/>
            <person name="Overmann J."/>
            <person name="Amann R."/>
            <person name="Jetten M.S.M."/>
            <person name="Mascher T."/>
            <person name="Medema M.H."/>
            <person name="Devos D.P."/>
            <person name="Kaster A.-K."/>
            <person name="Ovreas L."/>
            <person name="Rohde M."/>
            <person name="Galperin M.Y."/>
            <person name="Jogler C."/>
        </authorList>
    </citation>
    <scope>NUCLEOTIDE SEQUENCE [LARGE SCALE GENOMIC DNA]</scope>
    <source>
        <strain evidence="2 3">Pla52n</strain>
    </source>
</reference>
<organism evidence="2 3">
    <name type="scientific">Stieleria varia</name>
    <dbReference type="NCBI Taxonomy" id="2528005"/>
    <lineage>
        <taxon>Bacteria</taxon>
        <taxon>Pseudomonadati</taxon>
        <taxon>Planctomycetota</taxon>
        <taxon>Planctomycetia</taxon>
        <taxon>Pirellulales</taxon>
        <taxon>Pirellulaceae</taxon>
        <taxon>Stieleria</taxon>
    </lineage>
</organism>